<dbReference type="PROSITE" id="PS51450">
    <property type="entry name" value="LRR"/>
    <property type="match status" value="2"/>
</dbReference>
<feature type="compositionally biased region" description="Low complexity" evidence="5">
    <location>
        <begin position="353"/>
        <end position="367"/>
    </location>
</feature>
<gene>
    <name evidence="6" type="ORF">G7K_2187-t1</name>
</gene>
<dbReference type="PANTHER" id="PTHR21221">
    <property type="entry name" value="UREIDOGLYCOLATE HYDROLASE"/>
    <property type="match status" value="1"/>
</dbReference>
<reference evidence="6 7" key="2">
    <citation type="journal article" date="2014" name="J. Gen. Appl. Microbiol.">
        <title>The early diverging ascomycetous budding yeast Saitoella complicata has three histone deacetylases belonging to the Clr6, Hos2, and Rpd3 lineages.</title>
        <authorList>
            <person name="Nishida H."/>
            <person name="Matsumoto T."/>
            <person name="Kondo S."/>
            <person name="Hamamoto M."/>
            <person name="Yoshikawa H."/>
        </authorList>
    </citation>
    <scope>NUCLEOTIDE SEQUENCE [LARGE SCALE GENOMIC DNA]</scope>
    <source>
        <strain evidence="6 7">NRRL Y-17804</strain>
    </source>
</reference>
<evidence type="ECO:0000256" key="5">
    <source>
        <dbReference type="SAM" id="MobiDB-lite"/>
    </source>
</evidence>
<dbReference type="GO" id="GO:0050385">
    <property type="term" value="F:ureidoglycolate lyase activity"/>
    <property type="evidence" value="ECO:0007669"/>
    <property type="project" value="UniProtKB-EC"/>
</dbReference>
<dbReference type="FunFam" id="3.80.10.10:FF:000273">
    <property type="entry name" value="Leucine Rich Repeat domain protein"/>
    <property type="match status" value="1"/>
</dbReference>
<dbReference type="PANTHER" id="PTHR21221:SF1">
    <property type="entry name" value="UREIDOGLYCOLATE LYASE"/>
    <property type="match status" value="1"/>
</dbReference>
<dbReference type="GO" id="GO:0004848">
    <property type="term" value="F:ureidoglycolate hydrolase activity"/>
    <property type="evidence" value="ECO:0007669"/>
    <property type="project" value="InterPro"/>
</dbReference>
<dbReference type="CDD" id="cd20298">
    <property type="entry name" value="cupin_UAH"/>
    <property type="match status" value="1"/>
</dbReference>
<proteinExistence type="predicted"/>
<dbReference type="Proteomes" id="UP000033140">
    <property type="component" value="Unassembled WGS sequence"/>
</dbReference>
<evidence type="ECO:0000256" key="1">
    <source>
        <dbReference type="ARBA" id="ARBA00011738"/>
    </source>
</evidence>
<dbReference type="InterPro" id="IPR007247">
    <property type="entry name" value="Ureidogly_lyase"/>
</dbReference>
<dbReference type="GO" id="GO:0006144">
    <property type="term" value="P:purine nucleobase metabolic process"/>
    <property type="evidence" value="ECO:0007669"/>
    <property type="project" value="UniProtKB-KW"/>
</dbReference>
<keyword evidence="3" id="KW-0456">Lyase</keyword>
<dbReference type="SUPFAM" id="SSF52075">
    <property type="entry name" value="Outer arm dynein light chain 1"/>
    <property type="match status" value="1"/>
</dbReference>
<evidence type="ECO:0008006" key="8">
    <source>
        <dbReference type="Google" id="ProtNLM"/>
    </source>
</evidence>
<reference evidence="6 7" key="1">
    <citation type="journal article" date="2011" name="J. Gen. Appl. Microbiol.">
        <title>Draft genome sequencing of the enigmatic yeast Saitoella complicata.</title>
        <authorList>
            <person name="Nishida H."/>
            <person name="Hamamoto M."/>
            <person name="Sugiyama J."/>
        </authorList>
    </citation>
    <scope>NUCLEOTIDE SEQUENCE [LARGE SCALE GENOMIC DNA]</scope>
    <source>
        <strain evidence="6 7">NRRL Y-17804</strain>
    </source>
</reference>
<dbReference type="STRING" id="698492.A0A0E9NDR6"/>
<dbReference type="EMBL" id="BACD03000012">
    <property type="protein sequence ID" value="GAO47997.1"/>
    <property type="molecule type" value="Genomic_DNA"/>
</dbReference>
<keyword evidence="2" id="KW-0659">Purine metabolism</keyword>
<reference evidence="6 7" key="3">
    <citation type="journal article" date="2015" name="Genome Announc.">
        <title>Draft Genome Sequence of the Archiascomycetous Yeast Saitoella complicata.</title>
        <authorList>
            <person name="Yamauchi K."/>
            <person name="Kondo S."/>
            <person name="Hamamoto M."/>
            <person name="Takahashi Y."/>
            <person name="Ogura Y."/>
            <person name="Hayashi T."/>
            <person name="Nishida H."/>
        </authorList>
    </citation>
    <scope>NUCLEOTIDE SEQUENCE [LARGE SCALE GENOMIC DNA]</scope>
    <source>
        <strain evidence="6 7">NRRL Y-17804</strain>
    </source>
</reference>
<evidence type="ECO:0000313" key="6">
    <source>
        <dbReference type="EMBL" id="GAO47997.1"/>
    </source>
</evidence>
<dbReference type="Pfam" id="PF04115">
    <property type="entry name" value="Ureidogly_lyase"/>
    <property type="match status" value="1"/>
</dbReference>
<comment type="subunit">
    <text evidence="1">Homodimer.</text>
</comment>
<dbReference type="InterPro" id="IPR011051">
    <property type="entry name" value="RmlC_Cupin_sf"/>
</dbReference>
<feature type="compositionally biased region" description="Polar residues" evidence="5">
    <location>
        <begin position="278"/>
        <end position="299"/>
    </location>
</feature>
<protein>
    <recommendedName>
        <fullName evidence="8">Ureidoglycolate hydrolase</fullName>
    </recommendedName>
</protein>
<dbReference type="InterPro" id="IPR001611">
    <property type="entry name" value="Leu-rich_rpt"/>
</dbReference>
<dbReference type="InterPro" id="IPR032675">
    <property type="entry name" value="LRR_dom_sf"/>
</dbReference>
<accession>A0A0E9NDR6</accession>
<evidence type="ECO:0000256" key="3">
    <source>
        <dbReference type="ARBA" id="ARBA00023239"/>
    </source>
</evidence>
<sequence>MGDMASIDGDQYLRSLASYIRSNERRLAAALQSKRNGTSTSSTDAAASALSALYSWTTAGASAPSPMRPVTLSLSPHHLFYLLTRFEELGISVGPMNVRLETLHNEASHPNYVSFLNAHHQSRRKDLTSDSASMRSVSSIRSVMSGMSSLWSMVAGSGQPSEERAERIRRALEADIKYIYSCFTKLPALRLSPDRGSKLIEGYEEFPFDTAVPLLAFKNVSSLEVVDLDVRQFYGWDQISERVRSLVVKRGGIEDASELIVDIVLDDMDKRRHRSAKHSPTGTDYGSNPPSPNLANASFGSFGAVPQSPRPGSGAQNNSGPRSASPRRPASARDREGSWRLRSPRLARSDTNSSTASSVSASSSSTVQPSGAHSPGQLPASKWRFLRHLSLADNALHTVSQASVVPLAGTLVSMDLSSNLFLTIPQALSNLTALKSLNLANNMIESLHSLTHSPLAAVAVLSLRANRLRSLAGIERLPTLERLDLRDNKLTDPTELARLTSLPNLREVYVADNPFCKTHASTYRITIFNLFRSTPGYEDDIVMDGQAPGLVERRALVDRVNDVLVPAAAIPEFEEVGTLESSGLSRVDSPASAMGPPEVKSRKKKVGRRRIVELSAQDAAAQANATAAGSGGVTSDDASSVQTDAAILGTSPGDKGEEYRKKIEALRNEVGSGWLRVLEEQEWKDEQKRRGEGAAKSRQYVLYAGQQPKHRLDRETFDMVVISSIASPDPNQITTAQPITRHAWTRYGGLIAHPTEASIGTLKQTKANAGTATKTSQVAPFISHYDNAPSGTAATANVNIFRCQAQGTTHDQLRVNVLERHPYTTQSFIPMGRNRDEVGYVVVVADDKDGVPDLSTVRAFGCTGKEGVTYGVGQWHAPMIVLKETTDFVVYVHENGVPREDCEEVKIVGGLLVKVATDATLAAMI</sequence>
<dbReference type="InterPro" id="IPR047233">
    <property type="entry name" value="UAH_cupin"/>
</dbReference>
<feature type="region of interest" description="Disordered" evidence="5">
    <location>
        <begin position="579"/>
        <end position="608"/>
    </location>
</feature>
<dbReference type="GO" id="GO:0000256">
    <property type="term" value="P:allantoin catabolic process"/>
    <property type="evidence" value="ECO:0007669"/>
    <property type="project" value="InterPro"/>
</dbReference>
<evidence type="ECO:0000313" key="7">
    <source>
        <dbReference type="Proteomes" id="UP000033140"/>
    </source>
</evidence>
<dbReference type="OMA" id="LSESWHT"/>
<comment type="catalytic activity">
    <reaction evidence="4">
        <text>(S)-ureidoglycolate = urea + glyoxylate</text>
        <dbReference type="Rhea" id="RHEA:11304"/>
        <dbReference type="ChEBI" id="CHEBI:16199"/>
        <dbReference type="ChEBI" id="CHEBI:36655"/>
        <dbReference type="ChEBI" id="CHEBI:57296"/>
        <dbReference type="EC" id="4.3.2.3"/>
    </reaction>
</comment>
<dbReference type="InterPro" id="IPR024060">
    <property type="entry name" value="Ureidoglycolate_lyase_dom_sf"/>
</dbReference>
<evidence type="ECO:0000256" key="4">
    <source>
        <dbReference type="ARBA" id="ARBA00047684"/>
    </source>
</evidence>
<keyword evidence="7" id="KW-1185">Reference proteome</keyword>
<dbReference type="AlphaFoldDB" id="A0A0E9NDR6"/>
<feature type="region of interest" description="Disordered" evidence="5">
    <location>
        <begin position="271"/>
        <end position="378"/>
    </location>
</feature>
<dbReference type="SUPFAM" id="SSF51182">
    <property type="entry name" value="RmlC-like cupins"/>
    <property type="match status" value="1"/>
</dbReference>
<dbReference type="Gene3D" id="3.80.10.10">
    <property type="entry name" value="Ribonuclease Inhibitor"/>
    <property type="match status" value="2"/>
</dbReference>
<dbReference type="Gene3D" id="2.60.120.480">
    <property type="entry name" value="Ureidoglycolate hydrolase"/>
    <property type="match status" value="1"/>
</dbReference>
<organism evidence="6 7">
    <name type="scientific">Saitoella complicata (strain BCRC 22490 / CBS 7301 / JCM 7358 / NBRC 10748 / NRRL Y-17804)</name>
    <dbReference type="NCBI Taxonomy" id="698492"/>
    <lineage>
        <taxon>Eukaryota</taxon>
        <taxon>Fungi</taxon>
        <taxon>Dikarya</taxon>
        <taxon>Ascomycota</taxon>
        <taxon>Taphrinomycotina</taxon>
        <taxon>Taphrinomycotina incertae sedis</taxon>
        <taxon>Saitoella</taxon>
    </lineage>
</organism>
<name>A0A0E9NDR6_SAICN</name>
<evidence type="ECO:0000256" key="2">
    <source>
        <dbReference type="ARBA" id="ARBA00022631"/>
    </source>
</evidence>
<comment type="caution">
    <text evidence="6">The sequence shown here is derived from an EMBL/GenBank/DDBJ whole genome shotgun (WGS) entry which is preliminary data.</text>
</comment>